<dbReference type="PROSITE" id="PS50082">
    <property type="entry name" value="WD_REPEATS_2"/>
    <property type="match status" value="1"/>
</dbReference>
<evidence type="ECO:0000256" key="3">
    <source>
        <dbReference type="PROSITE-ProRule" id="PRU00221"/>
    </source>
</evidence>
<keyword evidence="1 3" id="KW-0853">WD repeat</keyword>
<gene>
    <name evidence="4" type="ORF">IZO911_LOCUS19156</name>
</gene>
<dbReference type="SMART" id="SM00320">
    <property type="entry name" value="WD40"/>
    <property type="match status" value="1"/>
</dbReference>
<comment type="caution">
    <text evidence="4">The sequence shown here is derived from an EMBL/GenBank/DDBJ whole genome shotgun (WGS) entry which is preliminary data.</text>
</comment>
<evidence type="ECO:0000313" key="4">
    <source>
        <dbReference type="EMBL" id="CAF1029165.1"/>
    </source>
</evidence>
<keyword evidence="2" id="KW-0677">Repeat</keyword>
<protein>
    <submittedName>
        <fullName evidence="4">Uncharacterized protein</fullName>
    </submittedName>
</protein>
<evidence type="ECO:0000256" key="2">
    <source>
        <dbReference type="ARBA" id="ARBA00022737"/>
    </source>
</evidence>
<reference evidence="4" key="1">
    <citation type="submission" date="2021-02" db="EMBL/GenBank/DDBJ databases">
        <authorList>
            <person name="Nowell W R."/>
        </authorList>
    </citation>
    <scope>NUCLEOTIDE SEQUENCE</scope>
</reference>
<dbReference type="InterPro" id="IPR001680">
    <property type="entry name" value="WD40_rpt"/>
</dbReference>
<evidence type="ECO:0000256" key="1">
    <source>
        <dbReference type="ARBA" id="ARBA00022574"/>
    </source>
</evidence>
<dbReference type="EMBL" id="CAJNOE010000189">
    <property type="protein sequence ID" value="CAF1029165.1"/>
    <property type="molecule type" value="Genomic_DNA"/>
</dbReference>
<dbReference type="AlphaFoldDB" id="A0A814IUQ2"/>
<evidence type="ECO:0000313" key="5">
    <source>
        <dbReference type="Proteomes" id="UP000663860"/>
    </source>
</evidence>
<dbReference type="PROSITE" id="PS50294">
    <property type="entry name" value="WD_REPEATS_REGION"/>
    <property type="match status" value="1"/>
</dbReference>
<accession>A0A814IUQ2</accession>
<dbReference type="InterPro" id="IPR036322">
    <property type="entry name" value="WD40_repeat_dom_sf"/>
</dbReference>
<dbReference type="InterPro" id="IPR015943">
    <property type="entry name" value="WD40/YVTN_repeat-like_dom_sf"/>
</dbReference>
<proteinExistence type="predicted"/>
<feature type="repeat" description="WD" evidence="3">
    <location>
        <begin position="10"/>
        <end position="41"/>
    </location>
</feature>
<dbReference type="GO" id="GO:0036064">
    <property type="term" value="C:ciliary basal body"/>
    <property type="evidence" value="ECO:0007669"/>
    <property type="project" value="TreeGrafter"/>
</dbReference>
<dbReference type="Gene3D" id="2.130.10.10">
    <property type="entry name" value="YVTN repeat-like/Quinoprotein amine dehydrogenase"/>
    <property type="match status" value="1"/>
</dbReference>
<dbReference type="GO" id="GO:0005814">
    <property type="term" value="C:centriole"/>
    <property type="evidence" value="ECO:0007669"/>
    <property type="project" value="TreeGrafter"/>
</dbReference>
<organism evidence="4 5">
    <name type="scientific">Adineta steineri</name>
    <dbReference type="NCBI Taxonomy" id="433720"/>
    <lineage>
        <taxon>Eukaryota</taxon>
        <taxon>Metazoa</taxon>
        <taxon>Spiralia</taxon>
        <taxon>Gnathifera</taxon>
        <taxon>Rotifera</taxon>
        <taxon>Eurotatoria</taxon>
        <taxon>Bdelloidea</taxon>
        <taxon>Adinetida</taxon>
        <taxon>Adinetidae</taxon>
        <taxon>Adineta</taxon>
    </lineage>
</organism>
<dbReference type="InterPro" id="IPR050505">
    <property type="entry name" value="WDR55/POC1"/>
</dbReference>
<dbReference type="Pfam" id="PF00400">
    <property type="entry name" value="WD40"/>
    <property type="match status" value="1"/>
</dbReference>
<dbReference type="Proteomes" id="UP000663860">
    <property type="component" value="Unassembled WGS sequence"/>
</dbReference>
<sequence length="305" mass="35288">MEDPKLEKHFKSHRSTVTSLSFSPNTKQLVSGSLDACLFLWPFKPQVRAYRFVGHNDAVHSIKMPHDATIPHEQEPNHIIIWLDLTIGDPEQHINLKKSFSSQSDPKNETPMKLFDKDEDDILDSAGPVSVDFEGVVFLLAAFKNAERCIECFEQNQHKRIFFIVSGSMGQVVVPRILERFLHVFTDSVTNESYNSIYIFCGDRAYHAQWALAFRNYVQIFDDETALLPRMVRDIADHFRVEGRRQLDDDPPNYPAAKHRLTWSHELYQRYGKMSDLSIQTELNEVNELLENIEEKTKSSSNEDD</sequence>
<name>A0A814IUQ2_9BILA</name>
<dbReference type="PANTHER" id="PTHR44019:SF8">
    <property type="entry name" value="POC1 CENTRIOLAR PROTEIN HOMOLOG"/>
    <property type="match status" value="1"/>
</dbReference>
<dbReference type="GO" id="GO:0060271">
    <property type="term" value="P:cilium assembly"/>
    <property type="evidence" value="ECO:0007669"/>
    <property type="project" value="TreeGrafter"/>
</dbReference>
<dbReference type="SUPFAM" id="SSF50978">
    <property type="entry name" value="WD40 repeat-like"/>
    <property type="match status" value="1"/>
</dbReference>
<dbReference type="PANTHER" id="PTHR44019">
    <property type="entry name" value="WD REPEAT-CONTAINING PROTEIN 55"/>
    <property type="match status" value="1"/>
</dbReference>